<accession>A0A1F6XJC3</accession>
<keyword evidence="12" id="KW-0472">Membrane</keyword>
<evidence type="ECO:0000256" key="6">
    <source>
        <dbReference type="ARBA" id="ARBA00012791"/>
    </source>
</evidence>
<keyword evidence="9" id="KW-0288">FMN</keyword>
<evidence type="ECO:0000256" key="10">
    <source>
        <dbReference type="ARBA" id="ARBA00022975"/>
    </source>
</evidence>
<comment type="pathway">
    <text evidence="4">Pyrimidine metabolism; UMP biosynthesis via de novo pathway; orotate from (S)-dihydroorotate (quinone route): step 1/1.</text>
</comment>
<evidence type="ECO:0000256" key="2">
    <source>
        <dbReference type="ARBA" id="ARBA00003125"/>
    </source>
</evidence>
<dbReference type="EMBL" id="MFUX01000029">
    <property type="protein sequence ID" value="OGI94260.1"/>
    <property type="molecule type" value="Genomic_DNA"/>
</dbReference>
<dbReference type="GO" id="GO:0005737">
    <property type="term" value="C:cytoplasm"/>
    <property type="evidence" value="ECO:0007669"/>
    <property type="project" value="InterPro"/>
</dbReference>
<comment type="subcellular location">
    <subcellularLocation>
        <location evidence="3">Membrane</location>
    </subcellularLocation>
</comment>
<dbReference type="Pfam" id="PF01180">
    <property type="entry name" value="DHO_dh"/>
    <property type="match status" value="1"/>
</dbReference>
<evidence type="ECO:0000256" key="9">
    <source>
        <dbReference type="ARBA" id="ARBA00022643"/>
    </source>
</evidence>
<feature type="domain" description="Dihydroorotate dehydrogenase catalytic" evidence="15">
    <location>
        <begin position="50"/>
        <end position="344"/>
    </location>
</feature>
<comment type="similarity">
    <text evidence="5">Belongs to the dihydroorotate dehydrogenase family. Type 2 subfamily.</text>
</comment>
<keyword evidence="10" id="KW-0665">Pyrimidine biosynthesis</keyword>
<evidence type="ECO:0000256" key="14">
    <source>
        <dbReference type="NCBIfam" id="TIGR01036"/>
    </source>
</evidence>
<dbReference type="NCBIfam" id="TIGR01036">
    <property type="entry name" value="pyrD_sub2"/>
    <property type="match status" value="1"/>
</dbReference>
<dbReference type="Proteomes" id="UP000176629">
    <property type="component" value="Unassembled WGS sequence"/>
</dbReference>
<dbReference type="InterPro" id="IPR001295">
    <property type="entry name" value="Dihydroorotate_DH_CS"/>
</dbReference>
<dbReference type="InterPro" id="IPR005719">
    <property type="entry name" value="Dihydroorotate_DH_2"/>
</dbReference>
<comment type="cofactor">
    <cofactor evidence="1">
        <name>FMN</name>
        <dbReference type="ChEBI" id="CHEBI:58210"/>
    </cofactor>
</comment>
<protein>
    <recommendedName>
        <fullName evidence="7 14">Dihydroorotate dehydrogenase (quinone)</fullName>
        <ecNumber evidence="6 14">1.3.5.2</ecNumber>
    </recommendedName>
</protein>
<evidence type="ECO:0000256" key="5">
    <source>
        <dbReference type="ARBA" id="ARBA00005359"/>
    </source>
</evidence>
<dbReference type="SUPFAM" id="SSF51395">
    <property type="entry name" value="FMN-linked oxidoreductases"/>
    <property type="match status" value="1"/>
</dbReference>
<name>A0A1F6XJC3_9BACT</name>
<dbReference type="NCBIfam" id="NF003652">
    <property type="entry name" value="PRK05286.2-5"/>
    <property type="match status" value="1"/>
</dbReference>
<evidence type="ECO:0000256" key="12">
    <source>
        <dbReference type="ARBA" id="ARBA00023136"/>
    </source>
</evidence>
<dbReference type="GO" id="GO:0006207">
    <property type="term" value="P:'de novo' pyrimidine nucleobase biosynthetic process"/>
    <property type="evidence" value="ECO:0007669"/>
    <property type="project" value="UniProtKB-UniRule"/>
</dbReference>
<evidence type="ECO:0000256" key="7">
    <source>
        <dbReference type="ARBA" id="ARBA00018366"/>
    </source>
</evidence>
<dbReference type="InterPro" id="IPR005720">
    <property type="entry name" value="Dihydroorotate_DH_cat"/>
</dbReference>
<dbReference type="GO" id="GO:0005886">
    <property type="term" value="C:plasma membrane"/>
    <property type="evidence" value="ECO:0007669"/>
    <property type="project" value="TreeGrafter"/>
</dbReference>
<dbReference type="InterPro" id="IPR050074">
    <property type="entry name" value="DHO_dehydrogenase"/>
</dbReference>
<evidence type="ECO:0000256" key="11">
    <source>
        <dbReference type="ARBA" id="ARBA00023002"/>
    </source>
</evidence>
<dbReference type="GO" id="GO:0044205">
    <property type="term" value="P:'de novo' UMP biosynthetic process"/>
    <property type="evidence" value="ECO:0007669"/>
    <property type="project" value="UniProtKB-UniPathway"/>
</dbReference>
<comment type="caution">
    <text evidence="16">The sequence shown here is derived from an EMBL/GenBank/DDBJ whole genome shotgun (WGS) entry which is preliminary data.</text>
</comment>
<comment type="catalytic activity">
    <reaction evidence="13">
        <text>(S)-dihydroorotate + a quinone = orotate + a quinol</text>
        <dbReference type="Rhea" id="RHEA:30187"/>
        <dbReference type="ChEBI" id="CHEBI:24646"/>
        <dbReference type="ChEBI" id="CHEBI:30839"/>
        <dbReference type="ChEBI" id="CHEBI:30864"/>
        <dbReference type="ChEBI" id="CHEBI:132124"/>
        <dbReference type="EC" id="1.3.5.2"/>
    </reaction>
</comment>
<dbReference type="EC" id="1.3.5.2" evidence="6 14"/>
<evidence type="ECO:0000313" key="17">
    <source>
        <dbReference type="Proteomes" id="UP000176629"/>
    </source>
</evidence>
<dbReference type="CDD" id="cd04738">
    <property type="entry name" value="DHOD_2_like"/>
    <property type="match status" value="1"/>
</dbReference>
<dbReference type="PANTHER" id="PTHR48109">
    <property type="entry name" value="DIHYDROOROTATE DEHYDROGENASE (QUINONE), MITOCHONDRIAL-RELATED"/>
    <property type="match status" value="1"/>
</dbReference>
<proteinExistence type="inferred from homology"/>
<dbReference type="PROSITE" id="PS00912">
    <property type="entry name" value="DHODEHASE_2"/>
    <property type="match status" value="1"/>
</dbReference>
<dbReference type="STRING" id="1801773.A3A03_03175"/>
<organism evidence="16 17">
    <name type="scientific">Candidatus Nomurabacteria bacterium RIFCSPLOWO2_01_FULL_40_18</name>
    <dbReference type="NCBI Taxonomy" id="1801773"/>
    <lineage>
        <taxon>Bacteria</taxon>
        <taxon>Candidatus Nomuraibacteriota</taxon>
    </lineage>
</organism>
<keyword evidence="8" id="KW-0285">Flavoprotein</keyword>
<reference evidence="16 17" key="1">
    <citation type="journal article" date="2016" name="Nat. Commun.">
        <title>Thousands of microbial genomes shed light on interconnected biogeochemical processes in an aquifer system.</title>
        <authorList>
            <person name="Anantharaman K."/>
            <person name="Brown C.T."/>
            <person name="Hug L.A."/>
            <person name="Sharon I."/>
            <person name="Castelle C.J."/>
            <person name="Probst A.J."/>
            <person name="Thomas B.C."/>
            <person name="Singh A."/>
            <person name="Wilkins M.J."/>
            <person name="Karaoz U."/>
            <person name="Brodie E.L."/>
            <person name="Williams K.H."/>
            <person name="Hubbard S.S."/>
            <person name="Banfield J.F."/>
        </authorList>
    </citation>
    <scope>NUCLEOTIDE SEQUENCE [LARGE SCALE GENOMIC DNA]</scope>
</reference>
<dbReference type="PANTHER" id="PTHR48109:SF4">
    <property type="entry name" value="DIHYDROOROTATE DEHYDROGENASE (QUINONE), MITOCHONDRIAL"/>
    <property type="match status" value="1"/>
</dbReference>
<evidence type="ECO:0000256" key="1">
    <source>
        <dbReference type="ARBA" id="ARBA00001917"/>
    </source>
</evidence>
<gene>
    <name evidence="16" type="ORF">A3A03_03175</name>
</gene>
<evidence type="ECO:0000256" key="8">
    <source>
        <dbReference type="ARBA" id="ARBA00022630"/>
    </source>
</evidence>
<dbReference type="InterPro" id="IPR013785">
    <property type="entry name" value="Aldolase_TIM"/>
</dbReference>
<keyword evidence="11" id="KW-0560">Oxidoreductase</keyword>
<dbReference type="Gene3D" id="3.20.20.70">
    <property type="entry name" value="Aldolase class I"/>
    <property type="match status" value="1"/>
</dbReference>
<evidence type="ECO:0000256" key="13">
    <source>
        <dbReference type="ARBA" id="ARBA00048639"/>
    </source>
</evidence>
<comment type="function">
    <text evidence="2">Catalyzes the conversion of dihydroorotate to orotate with quinone as electron acceptor.</text>
</comment>
<sequence length="359" mass="39792">MYKSIIKPILFRFDPEDVHNNISAIGRFLGKYSLSRKIAGALWNYLNPALNQKILGIDFKNPIGLSAGFDKNAELIQIIPSVGFGFMEVGSITGEACAGNSRPRLWRLKKSKSLAVYYGLLNDGCEAIAKKLKGEKFRIPVGINIAKTNCLETVDTEKAIADYFKAYQTFANIGDYITVNISCPNTFGGQPFNDQTRLNALLQKIMSVPKNKPIFLKLSPDLSQKEIDEIIEVAEKWKIDGFICTNLTKNRDNKNILDKNVPKKGGLSGKVVDDLSNELIRYVYKKTQKNERRFIIIGVGGVFNAEDAYKKIKAGASLIQLITGMIFEGPQVVGKINSGLVKLLQADGYKNISEAIGKE</sequence>
<dbReference type="GO" id="GO:0106430">
    <property type="term" value="F:dihydroorotate dehydrogenase (quinone) activity"/>
    <property type="evidence" value="ECO:0007669"/>
    <property type="project" value="UniProtKB-EC"/>
</dbReference>
<evidence type="ECO:0000256" key="3">
    <source>
        <dbReference type="ARBA" id="ARBA00004370"/>
    </source>
</evidence>
<evidence type="ECO:0000256" key="4">
    <source>
        <dbReference type="ARBA" id="ARBA00005161"/>
    </source>
</evidence>
<evidence type="ECO:0000313" key="16">
    <source>
        <dbReference type="EMBL" id="OGI94260.1"/>
    </source>
</evidence>
<evidence type="ECO:0000259" key="15">
    <source>
        <dbReference type="Pfam" id="PF01180"/>
    </source>
</evidence>
<dbReference type="UniPathway" id="UPA00070">
    <property type="reaction ID" value="UER00946"/>
</dbReference>
<dbReference type="AlphaFoldDB" id="A0A1F6XJC3"/>